<gene>
    <name evidence="2" type="ORF">TIFTF001_026655</name>
</gene>
<reference evidence="2" key="1">
    <citation type="submission" date="2023-07" db="EMBL/GenBank/DDBJ databases">
        <title>draft genome sequence of fig (Ficus carica).</title>
        <authorList>
            <person name="Takahashi T."/>
            <person name="Nishimura K."/>
        </authorList>
    </citation>
    <scope>NUCLEOTIDE SEQUENCE</scope>
</reference>
<name>A0AA88IX68_FICCA</name>
<sequence>MAVLEAKKVERWEGGIEGDGRIIKRGGRRRRRRRRRRENEREGRATVLSAGEGESG</sequence>
<protein>
    <submittedName>
        <fullName evidence="2">Uncharacterized protein</fullName>
    </submittedName>
</protein>
<proteinExistence type="predicted"/>
<evidence type="ECO:0000313" key="2">
    <source>
        <dbReference type="EMBL" id="GMN57529.1"/>
    </source>
</evidence>
<evidence type="ECO:0000256" key="1">
    <source>
        <dbReference type="SAM" id="MobiDB-lite"/>
    </source>
</evidence>
<dbReference type="EMBL" id="BTGU01000070">
    <property type="protein sequence ID" value="GMN57529.1"/>
    <property type="molecule type" value="Genomic_DNA"/>
</dbReference>
<evidence type="ECO:0000313" key="3">
    <source>
        <dbReference type="Proteomes" id="UP001187192"/>
    </source>
</evidence>
<accession>A0AA88IX68</accession>
<comment type="caution">
    <text evidence="2">The sequence shown here is derived from an EMBL/GenBank/DDBJ whole genome shotgun (WGS) entry which is preliminary data.</text>
</comment>
<organism evidence="2 3">
    <name type="scientific">Ficus carica</name>
    <name type="common">Common fig</name>
    <dbReference type="NCBI Taxonomy" id="3494"/>
    <lineage>
        <taxon>Eukaryota</taxon>
        <taxon>Viridiplantae</taxon>
        <taxon>Streptophyta</taxon>
        <taxon>Embryophyta</taxon>
        <taxon>Tracheophyta</taxon>
        <taxon>Spermatophyta</taxon>
        <taxon>Magnoliopsida</taxon>
        <taxon>eudicotyledons</taxon>
        <taxon>Gunneridae</taxon>
        <taxon>Pentapetalae</taxon>
        <taxon>rosids</taxon>
        <taxon>fabids</taxon>
        <taxon>Rosales</taxon>
        <taxon>Moraceae</taxon>
        <taxon>Ficeae</taxon>
        <taxon>Ficus</taxon>
    </lineage>
</organism>
<dbReference type="AlphaFoldDB" id="A0AA88IX68"/>
<feature type="region of interest" description="Disordered" evidence="1">
    <location>
        <begin position="26"/>
        <end position="56"/>
    </location>
</feature>
<feature type="compositionally biased region" description="Basic residues" evidence="1">
    <location>
        <begin position="26"/>
        <end position="36"/>
    </location>
</feature>
<dbReference type="Proteomes" id="UP001187192">
    <property type="component" value="Unassembled WGS sequence"/>
</dbReference>
<keyword evidence="3" id="KW-1185">Reference proteome</keyword>